<organism evidence="1 2">
    <name type="scientific">Muribaculum caecicola</name>
    <dbReference type="NCBI Taxonomy" id="3038144"/>
    <lineage>
        <taxon>Bacteria</taxon>
        <taxon>Pseudomonadati</taxon>
        <taxon>Bacteroidota</taxon>
        <taxon>Bacteroidia</taxon>
        <taxon>Bacteroidales</taxon>
        <taxon>Muribaculaceae</taxon>
        <taxon>Muribaculum</taxon>
    </lineage>
</organism>
<evidence type="ECO:0000313" key="1">
    <source>
        <dbReference type="EMBL" id="THG43416.1"/>
    </source>
</evidence>
<proteinExistence type="predicted"/>
<sequence>MSRFVCTVLFCVMICMQSCKDDGGPRNHEFLFSDIVTIISVSEPSGTRFGMQRYDDSPLIIYTASNWTAPEKYVGQRVHLYYYMVGGEPYNSGEIAVKSVRAINNGSVSAGSVSDPAWDADPVWLNAVWRTGNYLNFRLRLSYSPKPRYFSLVADESTIGLEQPQLYLVHNLDGQSQSYMSETYASFDISHVWNRPSCRSVCVHINDVNYKARTYIFNK</sequence>
<comment type="caution">
    <text evidence="1">The sequence shown here is derived from an EMBL/GenBank/DDBJ whole genome shotgun (WGS) entry which is preliminary data.</text>
</comment>
<accession>A0AC61S3A1</accession>
<name>A0AC61S3A1_9BACT</name>
<evidence type="ECO:0000313" key="2">
    <source>
        <dbReference type="Proteomes" id="UP000305401"/>
    </source>
</evidence>
<gene>
    <name evidence="1" type="ORF">E5990_10320</name>
</gene>
<keyword evidence="2" id="KW-1185">Reference proteome</keyword>
<protein>
    <submittedName>
        <fullName evidence="1">Uncharacterized protein</fullName>
    </submittedName>
</protein>
<dbReference type="Proteomes" id="UP000305401">
    <property type="component" value="Unassembled WGS sequence"/>
</dbReference>
<reference evidence="1" key="1">
    <citation type="submission" date="2019-04" db="EMBL/GenBank/DDBJ databases">
        <title>Microbes associate with the intestines of laboratory mice.</title>
        <authorList>
            <person name="Navarre W."/>
            <person name="Wong E."/>
            <person name="Huang K.C."/>
            <person name="Tropini C."/>
            <person name="Ng K."/>
            <person name="Yu B."/>
        </authorList>
    </citation>
    <scope>NUCLEOTIDE SEQUENCE</scope>
    <source>
        <strain evidence="1">NM86_A22</strain>
    </source>
</reference>
<dbReference type="EMBL" id="SSTG01000188">
    <property type="protein sequence ID" value="THG43416.1"/>
    <property type="molecule type" value="Genomic_DNA"/>
</dbReference>